<reference evidence="1 2" key="1">
    <citation type="submission" date="2023-11" db="EMBL/GenBank/DDBJ databases">
        <title>Coraliomargarita sp. nov., isolated from marine algae.</title>
        <authorList>
            <person name="Lee J.K."/>
            <person name="Baek J.H."/>
            <person name="Kim J.M."/>
            <person name="Choi D.G."/>
            <person name="Jeon C.O."/>
        </authorList>
    </citation>
    <scope>NUCLEOTIDE SEQUENCE [LARGE SCALE GENOMIC DNA]</scope>
    <source>
        <strain evidence="1 2">J2-16</strain>
    </source>
</reference>
<sequence>MNLRWIHSILLWILPSLALAGIEFNEGDYEKSFVLGLEQPGNLTLDLKKEYKGQQSAELMFVYDEVRMRWEQKGDHIHLYRLPAYRDRSEEELAFVLSYEPEAQVLIFEPEGLLKNQAYFDFFAEKKWQAANKRADSGYRMYQASRNQPRSFYQLKSKGSFPDDTPAVLMNLAARLFRDRVHELRAPLLYPDLDASTLRVVAEAMFDEEYDQHTLHRPLVAAHPHTPADLRDRFFESEGHNRVQVWRAVAMREDESEARYQAYLRRIKEGEQLDRHMVARDREAPREAWELALAPGERDVLREFSRNPNAPADMITDLFQSGALKHDAGGMASNPQTPPAVLDALSNTEEKQILWALQRNPSTPEATILKILNYFANSPSANLRGHAARDERTPVDLLEKLAQDVNTNVRIGVAVNSGAPRHLLEQLAEDRHQVPAERARDTLRRYHKAVYEAKKASWTPSDQLNPHNDLSQEFIAAIKAGDQDAARKLIAYTDDPETRLKDMDILWAIQNHNFEDFKVLFKETLMKLEPRSRLNMLNRDQVTAEQLSWAIDEGVVTADQAPQVVGNYTRKGRNDLIEILEEAGLLDSIDEQSATECLFVAVLTRNEALSAFWLGKGADPNRKGRENLTAIEVAKRFRSLSILELLDQEGRHADFVEEIRREFPVPNNPDYVGVWTNRMDGFGESSMRLFEDGSGRIGATMVLLPFLWKEVGEKQIELAMVNPDSGELIEERMQFVLTDRLKEHPNEKRSVPMLQAVGKDLVYFKVSTDTK</sequence>
<evidence type="ECO:0008006" key="3">
    <source>
        <dbReference type="Google" id="ProtNLM"/>
    </source>
</evidence>
<protein>
    <recommendedName>
        <fullName evidence="3">Ankyrin repeat domain-containing protein</fullName>
    </recommendedName>
</protein>
<accession>A0ABZ0RGV1</accession>
<proteinExistence type="predicted"/>
<name>A0ABZ0RGV1_9BACT</name>
<keyword evidence="2" id="KW-1185">Reference proteome</keyword>
<dbReference type="RefSeq" id="WP_319832240.1">
    <property type="nucleotide sequence ID" value="NZ_CP138858.1"/>
</dbReference>
<dbReference type="InterPro" id="IPR011989">
    <property type="entry name" value="ARM-like"/>
</dbReference>
<dbReference type="SUPFAM" id="SSF140860">
    <property type="entry name" value="Pseudo ankyrin repeat-like"/>
    <property type="match status" value="1"/>
</dbReference>
<dbReference type="Proteomes" id="UP001324993">
    <property type="component" value="Chromosome"/>
</dbReference>
<evidence type="ECO:0000313" key="1">
    <source>
        <dbReference type="EMBL" id="WPJ95351.1"/>
    </source>
</evidence>
<dbReference type="EMBL" id="CP138858">
    <property type="protein sequence ID" value="WPJ95351.1"/>
    <property type="molecule type" value="Genomic_DNA"/>
</dbReference>
<evidence type="ECO:0000313" key="2">
    <source>
        <dbReference type="Proteomes" id="UP001324993"/>
    </source>
</evidence>
<organism evidence="1 2">
    <name type="scientific">Coraliomargarita algicola</name>
    <dbReference type="NCBI Taxonomy" id="3092156"/>
    <lineage>
        <taxon>Bacteria</taxon>
        <taxon>Pseudomonadati</taxon>
        <taxon>Verrucomicrobiota</taxon>
        <taxon>Opitutia</taxon>
        <taxon>Puniceicoccales</taxon>
        <taxon>Coraliomargaritaceae</taxon>
        <taxon>Coraliomargarita</taxon>
    </lineage>
</organism>
<dbReference type="Gene3D" id="1.25.10.10">
    <property type="entry name" value="Leucine-rich Repeat Variant"/>
    <property type="match status" value="1"/>
</dbReference>
<gene>
    <name evidence="1" type="ORF">SH580_18175</name>
</gene>